<gene>
    <name evidence="6" type="ORF">R1sor_020075</name>
</gene>
<evidence type="ECO:0000256" key="4">
    <source>
        <dbReference type="PROSITE-ProRule" id="PRU00221"/>
    </source>
</evidence>
<dbReference type="AlphaFoldDB" id="A0ABD3IEA8"/>
<keyword evidence="1" id="KW-0690">Ribosome biogenesis</keyword>
<reference evidence="6 7" key="1">
    <citation type="submission" date="2024-09" db="EMBL/GenBank/DDBJ databases">
        <title>Chromosome-scale assembly of Riccia sorocarpa.</title>
        <authorList>
            <person name="Paukszto L."/>
        </authorList>
    </citation>
    <scope>NUCLEOTIDE SEQUENCE [LARGE SCALE GENOMIC DNA]</scope>
    <source>
        <strain evidence="6">LP-2024</strain>
        <tissue evidence="6">Aerial parts of the thallus</tissue>
    </source>
</reference>
<dbReference type="EMBL" id="JBJQOH010000001">
    <property type="protein sequence ID" value="KAL3702053.1"/>
    <property type="molecule type" value="Genomic_DNA"/>
</dbReference>
<proteinExistence type="predicted"/>
<feature type="repeat" description="WD" evidence="4">
    <location>
        <begin position="270"/>
        <end position="287"/>
    </location>
</feature>
<dbReference type="PRINTS" id="PR00320">
    <property type="entry name" value="GPROTEINBRPT"/>
</dbReference>
<feature type="compositionally biased region" description="Basic and acidic residues" evidence="5">
    <location>
        <begin position="517"/>
        <end position="532"/>
    </location>
</feature>
<dbReference type="PROSITE" id="PS00678">
    <property type="entry name" value="WD_REPEATS_1"/>
    <property type="match status" value="3"/>
</dbReference>
<dbReference type="Pfam" id="PF00400">
    <property type="entry name" value="WD40"/>
    <property type="match status" value="5"/>
</dbReference>
<evidence type="ECO:0000256" key="2">
    <source>
        <dbReference type="ARBA" id="ARBA00022574"/>
    </source>
</evidence>
<evidence type="ECO:0000256" key="3">
    <source>
        <dbReference type="ARBA" id="ARBA00022737"/>
    </source>
</evidence>
<feature type="compositionally biased region" description="Basic and acidic residues" evidence="5">
    <location>
        <begin position="331"/>
        <end position="341"/>
    </location>
</feature>
<dbReference type="Proteomes" id="UP001633002">
    <property type="component" value="Unassembled WGS sequence"/>
</dbReference>
<keyword evidence="7" id="KW-1185">Reference proteome</keyword>
<sequence length="621" mass="67572">MKLIAGSYERFLWGWKVQEKEKKLLLQFSYPAHLGPVKCIAACGTMVATGGADDTIKVFDVGAQKDMGSLYQHQGAVTCLDYLKPSVSSLNRPTHLFSGSEDGTICIWDTDSWVHLKTMRSHKTAVNSLSVHNSGKVALSVERDGHLKMWNLLKGRCTFTTKLSSEATLVKFSPQSGDTYSVVKEERLEIYNVETGKLLHICDNEKRVLCMAQSQDDLIFTGGEDSIVRCWDGRSGKLALAVPKAHTNRIRGVALLNSGNAAVESGETPQFISSASSDGSVRIWDTRMVQSRQDGTAPEPAFETSTNARITCLVACGSIKRAGNTTSVRVGDGEAGTKDVSQENGVTRQNPQKPDTKGLSKKRDRSEKTRSAPTVRVENVTTDGRKRKKKRKKSSSSTLVSAEDVEVAAGNDSQENGHVQAASKKQEGNGNGSSPTNPNRSEEDVKLVPSVKVETSPNEEGKKKRKRKKAGSTTLVSAEVGEVVPKEGSQEEADAKPASKKRTGSGAAPANPNIGEKGVKAEPNIRVENVKKEGRKKRKGKNPQNNVSSDHVPKSVNLENIDLDREMFEGQSMSVHKRRFLEGLEITALEHGMTVKESDLDSIASRYLDTLRALKARSGEP</sequence>
<evidence type="ECO:0000313" key="7">
    <source>
        <dbReference type="Proteomes" id="UP001633002"/>
    </source>
</evidence>
<feature type="compositionally biased region" description="Basic and acidic residues" evidence="5">
    <location>
        <begin position="484"/>
        <end position="497"/>
    </location>
</feature>
<feature type="region of interest" description="Disordered" evidence="5">
    <location>
        <begin position="325"/>
        <end position="558"/>
    </location>
</feature>
<dbReference type="PROSITE" id="PS50082">
    <property type="entry name" value="WD_REPEATS_2"/>
    <property type="match status" value="3"/>
</dbReference>
<dbReference type="PANTHER" id="PTHR44675:SF1">
    <property type="entry name" value="P21-ACTIVATED PROTEIN KINASE-INTERACTING PROTEIN 1"/>
    <property type="match status" value="1"/>
</dbReference>
<dbReference type="InterPro" id="IPR019775">
    <property type="entry name" value="WD40_repeat_CS"/>
</dbReference>
<dbReference type="SMART" id="SM00320">
    <property type="entry name" value="WD40"/>
    <property type="match status" value="5"/>
</dbReference>
<name>A0ABD3IEA8_9MARC</name>
<evidence type="ECO:0000256" key="5">
    <source>
        <dbReference type="SAM" id="MobiDB-lite"/>
    </source>
</evidence>
<protein>
    <submittedName>
        <fullName evidence="6">Uncharacterized protein</fullName>
    </submittedName>
</protein>
<dbReference type="PROSITE" id="PS50294">
    <property type="entry name" value="WD_REPEATS_REGION"/>
    <property type="match status" value="1"/>
</dbReference>
<keyword evidence="2 4" id="KW-0853">WD repeat</keyword>
<comment type="caution">
    <text evidence="6">The sequence shown here is derived from an EMBL/GenBank/DDBJ whole genome shotgun (WGS) entry which is preliminary data.</text>
</comment>
<organism evidence="6 7">
    <name type="scientific">Riccia sorocarpa</name>
    <dbReference type="NCBI Taxonomy" id="122646"/>
    <lineage>
        <taxon>Eukaryota</taxon>
        <taxon>Viridiplantae</taxon>
        <taxon>Streptophyta</taxon>
        <taxon>Embryophyta</taxon>
        <taxon>Marchantiophyta</taxon>
        <taxon>Marchantiopsida</taxon>
        <taxon>Marchantiidae</taxon>
        <taxon>Marchantiales</taxon>
        <taxon>Ricciaceae</taxon>
        <taxon>Riccia</taxon>
    </lineage>
</organism>
<dbReference type="InterPro" id="IPR001680">
    <property type="entry name" value="WD40_rpt"/>
</dbReference>
<dbReference type="SUPFAM" id="SSF50978">
    <property type="entry name" value="WD40 repeat-like"/>
    <property type="match status" value="1"/>
</dbReference>
<evidence type="ECO:0000313" key="6">
    <source>
        <dbReference type="EMBL" id="KAL3702053.1"/>
    </source>
</evidence>
<evidence type="ECO:0000256" key="1">
    <source>
        <dbReference type="ARBA" id="ARBA00022517"/>
    </source>
</evidence>
<dbReference type="GO" id="GO:0042254">
    <property type="term" value="P:ribosome biogenesis"/>
    <property type="evidence" value="ECO:0007669"/>
    <property type="project" value="UniProtKB-KW"/>
</dbReference>
<dbReference type="InterPro" id="IPR015943">
    <property type="entry name" value="WD40/YVTN_repeat-like_dom_sf"/>
</dbReference>
<dbReference type="Gene3D" id="2.130.10.10">
    <property type="entry name" value="YVTN repeat-like/Quinoprotein amine dehydrogenase"/>
    <property type="match status" value="2"/>
</dbReference>
<dbReference type="InterPro" id="IPR036322">
    <property type="entry name" value="WD40_repeat_dom_sf"/>
</dbReference>
<dbReference type="CDD" id="cd00200">
    <property type="entry name" value="WD40"/>
    <property type="match status" value="1"/>
</dbReference>
<keyword evidence="3" id="KW-0677">Repeat</keyword>
<dbReference type="InterPro" id="IPR020472">
    <property type="entry name" value="WD40_PAC1"/>
</dbReference>
<dbReference type="PANTHER" id="PTHR44675">
    <property type="entry name" value="PAK1 INTERACTING PROTEIN 1"/>
    <property type="match status" value="1"/>
</dbReference>
<feature type="repeat" description="WD" evidence="4">
    <location>
        <begin position="96"/>
        <end position="118"/>
    </location>
</feature>
<feature type="compositionally biased region" description="Polar residues" evidence="5">
    <location>
        <begin position="342"/>
        <end position="353"/>
    </location>
</feature>
<feature type="repeat" description="WD" evidence="4">
    <location>
        <begin position="119"/>
        <end position="160"/>
    </location>
</feature>
<dbReference type="InterPro" id="IPR051959">
    <property type="entry name" value="PAK1-Kinase_Regulator"/>
</dbReference>
<feature type="compositionally biased region" description="Basic residues" evidence="5">
    <location>
        <begin position="385"/>
        <end position="394"/>
    </location>
</feature>
<accession>A0ABD3IEA8</accession>